<dbReference type="Proteomes" id="UP000234681">
    <property type="component" value="Chromosome 19"/>
</dbReference>
<dbReference type="EMBL" id="CH474054">
    <property type="protein sequence ID" value="EDL96718.1"/>
    <property type="molecule type" value="Genomic_DNA"/>
</dbReference>
<proteinExistence type="predicted"/>
<feature type="compositionally biased region" description="Polar residues" evidence="1">
    <location>
        <begin position="1"/>
        <end position="21"/>
    </location>
</feature>
<evidence type="ECO:0000313" key="2">
    <source>
        <dbReference type="EMBL" id="EDL96718.1"/>
    </source>
</evidence>
<feature type="compositionally biased region" description="Basic and acidic residues" evidence="1">
    <location>
        <begin position="43"/>
        <end position="53"/>
    </location>
</feature>
<protein>
    <submittedName>
        <fullName evidence="2">RCG50920</fullName>
    </submittedName>
</protein>
<organism evidence="2 3">
    <name type="scientific">Rattus norvegicus</name>
    <name type="common">Rat</name>
    <dbReference type="NCBI Taxonomy" id="10116"/>
    <lineage>
        <taxon>Eukaryota</taxon>
        <taxon>Metazoa</taxon>
        <taxon>Chordata</taxon>
        <taxon>Craniata</taxon>
        <taxon>Vertebrata</taxon>
        <taxon>Euteleostomi</taxon>
        <taxon>Mammalia</taxon>
        <taxon>Eutheria</taxon>
        <taxon>Euarchontoglires</taxon>
        <taxon>Glires</taxon>
        <taxon>Rodentia</taxon>
        <taxon>Myomorpha</taxon>
        <taxon>Muroidea</taxon>
        <taxon>Muridae</taxon>
        <taxon>Murinae</taxon>
        <taxon>Rattus</taxon>
    </lineage>
</organism>
<accession>A6KIZ7</accession>
<name>A6KIZ7_RAT</name>
<reference evidence="3" key="1">
    <citation type="submission" date="2005-09" db="EMBL/GenBank/DDBJ databases">
        <authorList>
            <person name="Mural R.J."/>
            <person name="Li P.W."/>
            <person name="Adams M.D."/>
            <person name="Amanatides P.G."/>
            <person name="Baden-Tillson H."/>
            <person name="Barnstead M."/>
            <person name="Chin S.H."/>
            <person name="Dew I."/>
            <person name="Evans C.A."/>
            <person name="Ferriera S."/>
            <person name="Flanigan M."/>
            <person name="Fosler C."/>
            <person name="Glodek A."/>
            <person name="Gu Z."/>
            <person name="Holt R.A."/>
            <person name="Jennings D."/>
            <person name="Kraft C.L."/>
            <person name="Lu F."/>
            <person name="Nguyen T."/>
            <person name="Nusskern D.R."/>
            <person name="Pfannkoch C.M."/>
            <person name="Sitter C."/>
            <person name="Sutton G.G."/>
            <person name="Venter J.C."/>
            <person name="Wang Z."/>
            <person name="Woodage T."/>
            <person name="Zheng X.H."/>
            <person name="Zhong F."/>
        </authorList>
    </citation>
    <scope>NUCLEOTIDE SEQUENCE [LARGE SCALE GENOMIC DNA]</scope>
    <source>
        <strain>BN</strain>
        <strain evidence="3">Sprague-Dawley</strain>
    </source>
</reference>
<sequence>MREFSQTARMGTSSVTDSAAGTTWEHPGVGASAVLRELSQQMLHEDHVPDRRTPFSPTTVSKPCGKLRMNSAALATSAALSTCRAVTEERLSAP</sequence>
<gene>
    <name evidence="2" type="ORF">rCG_50920</name>
</gene>
<evidence type="ECO:0000313" key="3">
    <source>
        <dbReference type="Proteomes" id="UP000234681"/>
    </source>
</evidence>
<evidence type="ECO:0000256" key="1">
    <source>
        <dbReference type="SAM" id="MobiDB-lite"/>
    </source>
</evidence>
<dbReference type="AlphaFoldDB" id="A6KIZ7"/>
<feature type="region of interest" description="Disordered" evidence="1">
    <location>
        <begin position="43"/>
        <end position="62"/>
    </location>
</feature>
<feature type="region of interest" description="Disordered" evidence="1">
    <location>
        <begin position="1"/>
        <end position="26"/>
    </location>
</feature>